<dbReference type="InterPro" id="IPR036928">
    <property type="entry name" value="AS_sf"/>
</dbReference>
<protein>
    <submittedName>
        <fullName evidence="2">Amidase</fullName>
    </submittedName>
</protein>
<dbReference type="PANTHER" id="PTHR11895">
    <property type="entry name" value="TRANSAMIDASE"/>
    <property type="match status" value="1"/>
</dbReference>
<proteinExistence type="predicted"/>
<organism evidence="2 3">
    <name type="scientific">Cupriavidus pauculus</name>
    <dbReference type="NCBI Taxonomy" id="82633"/>
    <lineage>
        <taxon>Bacteria</taxon>
        <taxon>Pseudomonadati</taxon>
        <taxon>Pseudomonadota</taxon>
        <taxon>Betaproteobacteria</taxon>
        <taxon>Burkholderiales</taxon>
        <taxon>Burkholderiaceae</taxon>
        <taxon>Cupriavidus</taxon>
    </lineage>
</organism>
<dbReference type="OrthoDB" id="8641877at2"/>
<dbReference type="EMBL" id="CP044067">
    <property type="protein sequence ID" value="QET04928.1"/>
    <property type="molecule type" value="Genomic_DNA"/>
</dbReference>
<dbReference type="PANTHER" id="PTHR11895:SF151">
    <property type="entry name" value="GLUTAMYL-TRNA(GLN) AMIDOTRANSFERASE SUBUNIT A"/>
    <property type="match status" value="1"/>
</dbReference>
<gene>
    <name evidence="2" type="ORF">FOB72_22915</name>
</gene>
<evidence type="ECO:0000259" key="1">
    <source>
        <dbReference type="Pfam" id="PF01425"/>
    </source>
</evidence>
<dbReference type="AlphaFoldDB" id="A0A5P2HAZ7"/>
<dbReference type="GO" id="GO:0003824">
    <property type="term" value="F:catalytic activity"/>
    <property type="evidence" value="ECO:0007669"/>
    <property type="project" value="InterPro"/>
</dbReference>
<dbReference type="Gene3D" id="3.90.1300.10">
    <property type="entry name" value="Amidase signature (AS) domain"/>
    <property type="match status" value="1"/>
</dbReference>
<dbReference type="SUPFAM" id="SSF75304">
    <property type="entry name" value="Amidase signature (AS) enzymes"/>
    <property type="match status" value="1"/>
</dbReference>
<dbReference type="InterPro" id="IPR023631">
    <property type="entry name" value="Amidase_dom"/>
</dbReference>
<accession>A0A5P2HAZ7</accession>
<feature type="domain" description="Amidase" evidence="1">
    <location>
        <begin position="48"/>
        <end position="410"/>
    </location>
</feature>
<evidence type="ECO:0000313" key="2">
    <source>
        <dbReference type="EMBL" id="QET04928.1"/>
    </source>
</evidence>
<reference evidence="2 3" key="1">
    <citation type="submission" date="2019-09" db="EMBL/GenBank/DDBJ databases">
        <title>FDA dAtabase for Regulatory Grade micrObial Sequences (FDA-ARGOS): Supporting development and validation of Infectious Disease Dx tests.</title>
        <authorList>
            <person name="Sciortino C."/>
            <person name="Tallon L."/>
            <person name="Sadzewicz L."/>
            <person name="Vavikolanu K."/>
            <person name="Mehta A."/>
            <person name="Aluvathingal J."/>
            <person name="Nadendla S."/>
            <person name="Nandy P."/>
            <person name="Geyer C."/>
            <person name="Yan Y."/>
            <person name="Sichtig H."/>
        </authorList>
    </citation>
    <scope>NUCLEOTIDE SEQUENCE [LARGE SCALE GENOMIC DNA]</scope>
    <source>
        <strain evidence="2 3">FDAARGOS_664</strain>
    </source>
</reference>
<dbReference type="Proteomes" id="UP000322822">
    <property type="component" value="Chromosome 2"/>
</dbReference>
<evidence type="ECO:0000313" key="3">
    <source>
        <dbReference type="Proteomes" id="UP000322822"/>
    </source>
</evidence>
<dbReference type="Pfam" id="PF01425">
    <property type="entry name" value="Amidase"/>
    <property type="match status" value="1"/>
</dbReference>
<dbReference type="InterPro" id="IPR000120">
    <property type="entry name" value="Amidase"/>
</dbReference>
<name>A0A5P2HAZ7_9BURK</name>
<sequence>MTQTSLAQAATSPWALSLPEARRRSREQDADLRAWVCLSDGDIEQKGETGGGSLAGVAFGVKDVIDVAGLPTRSGATATNDMSTNDMPQPWDAACVAQLRAAGAVPIGKTVTAEFAYMSPGPTRNPHRLDHTPGGSSSGSAAAVAAGHVELALGTQTGGSIIRPAAFCGVIGFKPTFGRIHRGGMRVLCDSLDTIGWFTRTLDQSIATAQALLGPDASVAIGTHGTRAPRVAVLPSRALATLSPAADAALVQGVAKLRALGAEIVEPSCDDEQAELLAVHGAIMHAEFARGMLPIFGARGAGLRTPDITTATREGIEKGLAISPADYAKHRQARERLARIWEDRFSAFDVILAPSAPSEAPAGLASTGSSIFNRIWSLLGWPCVHLPTGTTPLGLPVGVQLVATPARDLPLLAWARWLGLAESD</sequence>